<dbReference type="EMBL" id="CP037939">
    <property type="protein sequence ID" value="QBR47777.1"/>
    <property type="molecule type" value="Genomic_DNA"/>
</dbReference>
<name>A0ABX5SK77_9LACO</name>
<keyword evidence="1" id="KW-0762">Sugar transport</keyword>
<proteinExistence type="predicted"/>
<keyword evidence="1" id="KW-0813">Transport</keyword>
<dbReference type="Gene3D" id="2.70.70.10">
    <property type="entry name" value="Glucose Permease (Domain IIA)"/>
    <property type="match status" value="1"/>
</dbReference>
<dbReference type="InterPro" id="IPR011055">
    <property type="entry name" value="Dup_hybrid_motif"/>
</dbReference>
<gene>
    <name evidence="1" type="ORF">EW139_06445</name>
</gene>
<keyword evidence="2" id="KW-1185">Reference proteome</keyword>
<reference evidence="1 2" key="1">
    <citation type="submission" date="2019-03" db="EMBL/GenBank/DDBJ databases">
        <title>Complete Genome Sequence of Leuconostoc kimchii strain NKJ218 Isolated from Homemade Kimchi.</title>
        <authorList>
            <person name="Jung J.Y."/>
            <person name="Jin H.M."/>
            <person name="Jung J.-W."/>
            <person name="Lee S.-Y."/>
            <person name="Ryu B.-G."/>
            <person name="Han S.-S."/>
            <person name="Kang H.K."/>
            <person name="Choi H.W."/>
            <person name="Chung E.J."/>
            <person name="Choi K.-M."/>
        </authorList>
    </citation>
    <scope>NUCLEOTIDE SEQUENCE [LARGE SCALE GENOMIC DNA]</scope>
    <source>
        <strain evidence="1 2">NKJ218</strain>
    </source>
</reference>
<protein>
    <submittedName>
        <fullName evidence="1">PTS sugar transporter subunit IIA</fullName>
    </submittedName>
</protein>
<dbReference type="SUPFAM" id="SSF51261">
    <property type="entry name" value="Duplicated hybrid motif"/>
    <property type="match status" value="1"/>
</dbReference>
<evidence type="ECO:0000313" key="1">
    <source>
        <dbReference type="EMBL" id="QBR47777.1"/>
    </source>
</evidence>
<evidence type="ECO:0000313" key="2">
    <source>
        <dbReference type="Proteomes" id="UP000295756"/>
    </source>
</evidence>
<dbReference type="Proteomes" id="UP000295756">
    <property type="component" value="Chromosome"/>
</dbReference>
<organism evidence="1 2">
    <name type="scientific">Leuconostoc kimchii</name>
    <dbReference type="NCBI Taxonomy" id="136609"/>
    <lineage>
        <taxon>Bacteria</taxon>
        <taxon>Bacillati</taxon>
        <taxon>Bacillota</taxon>
        <taxon>Bacilli</taxon>
        <taxon>Lactobacillales</taxon>
        <taxon>Lactobacillaceae</taxon>
        <taxon>Leuconostoc</taxon>
    </lineage>
</organism>
<sequence>MRWWHKLFNQKNKHQKIKSMGQLNAIHVARKSELPVIVAPVTGQLQKIDSDGEPVHSKNGFMMLPDGNNIMSPVAGIVAASDEQFLTIQNAHYHDVVVQLKTEETKLSRLATYAKGQQLHAGDLIGVAHATSHNVRVYVLFEDSVTPQLKYGAAYAGQNVWQYQEDATHGEK</sequence>
<accession>A0ABX5SK77</accession>
<dbReference type="RefSeq" id="WP_013103958.1">
    <property type="nucleotide sequence ID" value="NZ_CP037939.1"/>
</dbReference>